<dbReference type="RefSeq" id="WP_041966231.1">
    <property type="nucleotide sequence ID" value="NZ_BASE01000058.1"/>
</dbReference>
<name>A0A0A8X5G5_MESS1</name>
<dbReference type="Proteomes" id="UP000031014">
    <property type="component" value="Unassembled WGS sequence"/>
</dbReference>
<sequence>MEPGRRYISNEELLEVLIENYAERVNRLAYTYVKSWQAAEDITQEVFVSCYKNLDSFRCDSSYKTWIFKITVNKCKDYLKSKWYKSFVPFDFRWTIIPGTIASPEEEVIEKNTHHTLSENVMSLPKKYREVIILYYYEDLNISEISKLTNINLETVKTRLRRAKALLRKKYEGVDENGE</sequence>
<evidence type="ECO:0000256" key="1">
    <source>
        <dbReference type="ARBA" id="ARBA00010641"/>
    </source>
</evidence>
<reference evidence="7 8" key="1">
    <citation type="submission" date="2013-06" db="EMBL/GenBank/DDBJ databases">
        <title>Whole genome shotgun sequence of Bacillus selenatarsenatis SF-1.</title>
        <authorList>
            <person name="Kuroda M."/>
            <person name="Sei K."/>
            <person name="Yamashita M."/>
            <person name="Ike M."/>
        </authorList>
    </citation>
    <scope>NUCLEOTIDE SEQUENCE [LARGE SCALE GENOMIC DNA]</scope>
    <source>
        <strain evidence="7 8">SF-1</strain>
    </source>
</reference>
<protein>
    <submittedName>
        <fullName evidence="7">RNA polymerase sigma-70 factor, ECF subfamily</fullName>
    </submittedName>
</protein>
<proteinExistence type="inferred from homology"/>
<dbReference type="InterPro" id="IPR013325">
    <property type="entry name" value="RNA_pol_sigma_r2"/>
</dbReference>
<dbReference type="InterPro" id="IPR013249">
    <property type="entry name" value="RNA_pol_sigma70_r4_t2"/>
</dbReference>
<dbReference type="Gene3D" id="1.10.10.10">
    <property type="entry name" value="Winged helix-like DNA-binding domain superfamily/Winged helix DNA-binding domain"/>
    <property type="match status" value="1"/>
</dbReference>
<dbReference type="InterPro" id="IPR036388">
    <property type="entry name" value="WH-like_DNA-bd_sf"/>
</dbReference>
<dbReference type="PANTHER" id="PTHR43133:SF60">
    <property type="entry name" value="RNA POLYMERASE SIGMA FACTOR SIGV"/>
    <property type="match status" value="1"/>
</dbReference>
<dbReference type="Gene3D" id="1.10.1740.10">
    <property type="match status" value="1"/>
</dbReference>
<organism evidence="7 8">
    <name type="scientific">Mesobacillus selenatarsenatis (strain DSM 18680 / JCM 14380 / FERM P-15431 / SF-1)</name>
    <dbReference type="NCBI Taxonomy" id="1321606"/>
    <lineage>
        <taxon>Bacteria</taxon>
        <taxon>Bacillati</taxon>
        <taxon>Bacillota</taxon>
        <taxon>Bacilli</taxon>
        <taxon>Bacillales</taxon>
        <taxon>Bacillaceae</taxon>
        <taxon>Mesobacillus</taxon>
    </lineage>
</organism>
<dbReference type="InterPro" id="IPR039425">
    <property type="entry name" value="RNA_pol_sigma-70-like"/>
</dbReference>
<keyword evidence="3" id="KW-0731">Sigma factor</keyword>
<dbReference type="AlphaFoldDB" id="A0A0A8X5G5"/>
<evidence type="ECO:0000256" key="3">
    <source>
        <dbReference type="ARBA" id="ARBA00023082"/>
    </source>
</evidence>
<comment type="similarity">
    <text evidence="1">Belongs to the sigma-70 factor family. ECF subfamily.</text>
</comment>
<dbReference type="EMBL" id="BASE01000058">
    <property type="protein sequence ID" value="GAM14484.1"/>
    <property type="molecule type" value="Genomic_DNA"/>
</dbReference>
<feature type="domain" description="RNA polymerase sigma-70 region 2" evidence="5">
    <location>
        <begin position="17"/>
        <end position="83"/>
    </location>
</feature>
<dbReference type="OrthoDB" id="9794508at2"/>
<dbReference type="InterPro" id="IPR013324">
    <property type="entry name" value="RNA_pol_sigma_r3/r4-like"/>
</dbReference>
<accession>A0A0A8X5G5</accession>
<feature type="domain" description="RNA polymerase sigma factor 70 region 4 type 2" evidence="6">
    <location>
        <begin position="123"/>
        <end position="167"/>
    </location>
</feature>
<evidence type="ECO:0000313" key="8">
    <source>
        <dbReference type="Proteomes" id="UP000031014"/>
    </source>
</evidence>
<dbReference type="InterPro" id="IPR014284">
    <property type="entry name" value="RNA_pol_sigma-70_dom"/>
</dbReference>
<dbReference type="Pfam" id="PF08281">
    <property type="entry name" value="Sigma70_r4_2"/>
    <property type="match status" value="1"/>
</dbReference>
<keyword evidence="2" id="KW-0805">Transcription regulation</keyword>
<dbReference type="GO" id="GO:0006352">
    <property type="term" value="P:DNA-templated transcription initiation"/>
    <property type="evidence" value="ECO:0007669"/>
    <property type="project" value="InterPro"/>
</dbReference>
<dbReference type="GO" id="GO:0016987">
    <property type="term" value="F:sigma factor activity"/>
    <property type="evidence" value="ECO:0007669"/>
    <property type="project" value="UniProtKB-KW"/>
</dbReference>
<dbReference type="SUPFAM" id="SSF88659">
    <property type="entry name" value="Sigma3 and sigma4 domains of RNA polymerase sigma factors"/>
    <property type="match status" value="1"/>
</dbReference>
<evidence type="ECO:0000256" key="2">
    <source>
        <dbReference type="ARBA" id="ARBA00023015"/>
    </source>
</evidence>
<keyword evidence="8" id="KW-1185">Reference proteome</keyword>
<gene>
    <name evidence="7" type="ORF">SAMD00020551_2635</name>
</gene>
<dbReference type="STRING" id="1321606.SAMD00020551_2635"/>
<dbReference type="SUPFAM" id="SSF88946">
    <property type="entry name" value="Sigma2 domain of RNA polymerase sigma factors"/>
    <property type="match status" value="1"/>
</dbReference>
<dbReference type="Pfam" id="PF04542">
    <property type="entry name" value="Sigma70_r2"/>
    <property type="match status" value="1"/>
</dbReference>
<keyword evidence="4" id="KW-0804">Transcription</keyword>
<dbReference type="CDD" id="cd06171">
    <property type="entry name" value="Sigma70_r4"/>
    <property type="match status" value="1"/>
</dbReference>
<dbReference type="NCBIfam" id="TIGR02937">
    <property type="entry name" value="sigma70-ECF"/>
    <property type="match status" value="1"/>
</dbReference>
<dbReference type="GO" id="GO:0003677">
    <property type="term" value="F:DNA binding"/>
    <property type="evidence" value="ECO:0007669"/>
    <property type="project" value="InterPro"/>
</dbReference>
<evidence type="ECO:0000259" key="5">
    <source>
        <dbReference type="Pfam" id="PF04542"/>
    </source>
</evidence>
<evidence type="ECO:0000313" key="7">
    <source>
        <dbReference type="EMBL" id="GAM14484.1"/>
    </source>
</evidence>
<dbReference type="PANTHER" id="PTHR43133">
    <property type="entry name" value="RNA POLYMERASE ECF-TYPE SIGMA FACTO"/>
    <property type="match status" value="1"/>
</dbReference>
<evidence type="ECO:0000259" key="6">
    <source>
        <dbReference type="Pfam" id="PF08281"/>
    </source>
</evidence>
<dbReference type="InterPro" id="IPR007627">
    <property type="entry name" value="RNA_pol_sigma70_r2"/>
</dbReference>
<evidence type="ECO:0000256" key="4">
    <source>
        <dbReference type="ARBA" id="ARBA00023163"/>
    </source>
</evidence>
<comment type="caution">
    <text evidence="7">The sequence shown here is derived from an EMBL/GenBank/DDBJ whole genome shotgun (WGS) entry which is preliminary data.</text>
</comment>